<name>A0A6M1LNY0_9PROT</name>
<evidence type="ECO:0008006" key="3">
    <source>
        <dbReference type="Google" id="ProtNLM"/>
    </source>
</evidence>
<protein>
    <recommendedName>
        <fullName evidence="3">RNA polymerase sigma-70 region 2 domain-containing protein</fullName>
    </recommendedName>
</protein>
<reference evidence="1 2" key="1">
    <citation type="submission" date="2020-03" db="EMBL/GenBank/DDBJ databases">
        <title>Roseomonas stagni sp. nov., isolated from pond water in Japan.</title>
        <authorList>
            <person name="Furuhata K."/>
            <person name="Miyamoto H."/>
            <person name="Goto K."/>
        </authorList>
    </citation>
    <scope>NUCLEOTIDE SEQUENCE [LARGE SCALE GENOMIC DNA]</scope>
    <source>
        <strain evidence="1 2">PeD5</strain>
    </source>
</reference>
<organism evidence="1 2">
    <name type="scientific">Falsiroseomonas algicola</name>
    <dbReference type="NCBI Taxonomy" id="2716930"/>
    <lineage>
        <taxon>Bacteria</taxon>
        <taxon>Pseudomonadati</taxon>
        <taxon>Pseudomonadota</taxon>
        <taxon>Alphaproteobacteria</taxon>
        <taxon>Acetobacterales</taxon>
        <taxon>Roseomonadaceae</taxon>
        <taxon>Falsiroseomonas</taxon>
    </lineage>
</organism>
<evidence type="ECO:0000313" key="2">
    <source>
        <dbReference type="Proteomes" id="UP000475385"/>
    </source>
</evidence>
<gene>
    <name evidence="1" type="ORF">G3576_17700</name>
</gene>
<sequence length="100" mass="10653">MAGDSIFVGDALTLREQLRAAQAGAEAPYAAALAFVAQRARSRAAAEGRPAEEAAQAALRLLHAQRHTYDPRRDPVAWVDSIIGWASRGLARQRMAGAAD</sequence>
<dbReference type="Proteomes" id="UP000475385">
    <property type="component" value="Unassembled WGS sequence"/>
</dbReference>
<dbReference type="EMBL" id="JAAIKB010000007">
    <property type="protein sequence ID" value="NGM21863.1"/>
    <property type="molecule type" value="Genomic_DNA"/>
</dbReference>
<keyword evidence="2" id="KW-1185">Reference proteome</keyword>
<accession>A0A6M1LNY0</accession>
<proteinExistence type="predicted"/>
<comment type="caution">
    <text evidence="1">The sequence shown here is derived from an EMBL/GenBank/DDBJ whole genome shotgun (WGS) entry which is preliminary data.</text>
</comment>
<dbReference type="RefSeq" id="WP_164695771.1">
    <property type="nucleotide sequence ID" value="NZ_JAAIKB010000007.1"/>
</dbReference>
<dbReference type="AlphaFoldDB" id="A0A6M1LNY0"/>
<evidence type="ECO:0000313" key="1">
    <source>
        <dbReference type="EMBL" id="NGM21863.1"/>
    </source>
</evidence>